<comment type="similarity">
    <text evidence="1 7">Belongs to the NKD family.</text>
</comment>
<evidence type="ECO:0000256" key="1">
    <source>
        <dbReference type="ARBA" id="ARBA00007081"/>
    </source>
</evidence>
<keyword evidence="4 7" id="KW-0879">Wnt signaling pathway</keyword>
<dbReference type="GO" id="GO:0005886">
    <property type="term" value="C:plasma membrane"/>
    <property type="evidence" value="ECO:0007669"/>
    <property type="project" value="UniProtKB-SubCell"/>
</dbReference>
<keyword evidence="3" id="KW-0963">Cytoplasm</keyword>
<keyword evidence="2 7" id="KW-1003">Cell membrane</keyword>
<dbReference type="PANTHER" id="PTHR22611">
    <property type="entry name" value="PROTEIN NAKED CUTICLE"/>
    <property type="match status" value="1"/>
</dbReference>
<evidence type="ECO:0000313" key="10">
    <source>
        <dbReference type="Proteomes" id="UP000242450"/>
    </source>
</evidence>
<comment type="caution">
    <text evidence="9">The sequence shown here is derived from an EMBL/GenBank/DDBJ whole genome shotgun (WGS) entry which is preliminary data.</text>
</comment>
<evidence type="ECO:0000256" key="5">
    <source>
        <dbReference type="ARBA" id="ARBA00022723"/>
    </source>
</evidence>
<feature type="region of interest" description="Disordered" evidence="8">
    <location>
        <begin position="72"/>
        <end position="114"/>
    </location>
</feature>
<accession>A0A212C860</accession>
<proteinExistence type="inferred from homology"/>
<organism evidence="9 10">
    <name type="scientific">Cervus elaphus hippelaphus</name>
    <name type="common">European red deer</name>
    <dbReference type="NCBI Taxonomy" id="46360"/>
    <lineage>
        <taxon>Eukaryota</taxon>
        <taxon>Metazoa</taxon>
        <taxon>Chordata</taxon>
        <taxon>Craniata</taxon>
        <taxon>Vertebrata</taxon>
        <taxon>Euteleostomi</taxon>
        <taxon>Mammalia</taxon>
        <taxon>Eutheria</taxon>
        <taxon>Laurasiatheria</taxon>
        <taxon>Artiodactyla</taxon>
        <taxon>Ruminantia</taxon>
        <taxon>Pecora</taxon>
        <taxon>Cervidae</taxon>
        <taxon>Cervinae</taxon>
        <taxon>Cervus</taxon>
    </lineage>
</organism>
<dbReference type="EMBL" id="MKHE01000025">
    <property type="protein sequence ID" value="OWK02168.1"/>
    <property type="molecule type" value="Genomic_DNA"/>
</dbReference>
<evidence type="ECO:0000256" key="4">
    <source>
        <dbReference type="ARBA" id="ARBA00022687"/>
    </source>
</evidence>
<dbReference type="InterPro" id="IPR040140">
    <property type="entry name" value="Nkd-like"/>
</dbReference>
<gene>
    <name evidence="9" type="ORF">Celaphus_00018141</name>
</gene>
<dbReference type="GO" id="GO:0046872">
    <property type="term" value="F:metal ion binding"/>
    <property type="evidence" value="ECO:0007669"/>
    <property type="project" value="UniProtKB-KW"/>
</dbReference>
<dbReference type="OrthoDB" id="5953812at2759"/>
<evidence type="ECO:0000256" key="8">
    <source>
        <dbReference type="SAM" id="MobiDB-lite"/>
    </source>
</evidence>
<dbReference type="GO" id="GO:0016055">
    <property type="term" value="P:Wnt signaling pathway"/>
    <property type="evidence" value="ECO:0007669"/>
    <property type="project" value="UniProtKB-UniRule"/>
</dbReference>
<sequence length="114" mass="12571">MNACKNGDREPSRCRTEAELSEDPRVADRRLSAHVRRPNADPHPCSERGPYCVDENTERRNHYLDLAGIENYASKFGPGSPPTQARPEPPARASHPQGRSRSQESDGLPGAGRP</sequence>
<dbReference type="GO" id="GO:0005737">
    <property type="term" value="C:cytoplasm"/>
    <property type="evidence" value="ECO:0007669"/>
    <property type="project" value="UniProtKB-SubCell"/>
</dbReference>
<comment type="function">
    <text evidence="7">Cell autonomous antagonist of the canonical Wnt signaling pathway.</text>
</comment>
<feature type="compositionally biased region" description="Basic and acidic residues" evidence="8">
    <location>
        <begin position="1"/>
        <end position="31"/>
    </location>
</feature>
<dbReference type="AlphaFoldDB" id="A0A212C860"/>
<comment type="subcellular location">
    <subcellularLocation>
        <location evidence="7">Cell membrane</location>
    </subcellularLocation>
    <subcellularLocation>
        <location evidence="7">Cytoplasm</location>
    </subcellularLocation>
</comment>
<feature type="region of interest" description="Disordered" evidence="8">
    <location>
        <begin position="1"/>
        <end position="52"/>
    </location>
</feature>
<keyword evidence="5" id="KW-0479">Metal-binding</keyword>
<reference evidence="9 10" key="1">
    <citation type="journal article" date="2018" name="Mol. Genet. Genomics">
        <title>The red deer Cervus elaphus genome CerEla1.0: sequencing, annotating, genes, and chromosomes.</title>
        <authorList>
            <person name="Bana N.A."/>
            <person name="Nyiri A."/>
            <person name="Nagy J."/>
            <person name="Frank K."/>
            <person name="Nagy T."/>
            <person name="Steger V."/>
            <person name="Schiller M."/>
            <person name="Lakatos P."/>
            <person name="Sugar L."/>
            <person name="Horn P."/>
            <person name="Barta E."/>
            <person name="Orosz L."/>
        </authorList>
    </citation>
    <scope>NUCLEOTIDE SEQUENCE [LARGE SCALE GENOMIC DNA]</scope>
    <source>
        <strain evidence="9">Hungarian</strain>
    </source>
</reference>
<evidence type="ECO:0000256" key="2">
    <source>
        <dbReference type="ARBA" id="ARBA00022475"/>
    </source>
</evidence>
<evidence type="ECO:0000256" key="3">
    <source>
        <dbReference type="ARBA" id="ARBA00022490"/>
    </source>
</evidence>
<dbReference type="GO" id="GO:0090090">
    <property type="term" value="P:negative regulation of canonical Wnt signaling pathway"/>
    <property type="evidence" value="ECO:0007669"/>
    <property type="project" value="UniProtKB-ARBA"/>
</dbReference>
<evidence type="ECO:0000256" key="6">
    <source>
        <dbReference type="ARBA" id="ARBA00023136"/>
    </source>
</evidence>
<evidence type="ECO:0000313" key="9">
    <source>
        <dbReference type="EMBL" id="OWK02168.1"/>
    </source>
</evidence>
<dbReference type="PANTHER" id="PTHR22611:SF1">
    <property type="entry name" value="PROTEIN NAKED CUTICLE HOMOLOG 2"/>
    <property type="match status" value="1"/>
</dbReference>
<name>A0A212C860_CEREH</name>
<protein>
    <recommendedName>
        <fullName evidence="7">Protein naked cuticle homolog</fullName>
    </recommendedName>
</protein>
<dbReference type="Proteomes" id="UP000242450">
    <property type="component" value="Chromosome 25"/>
</dbReference>
<evidence type="ECO:0000256" key="7">
    <source>
        <dbReference type="RuleBase" id="RU367060"/>
    </source>
</evidence>
<keyword evidence="10" id="KW-1185">Reference proteome</keyword>
<keyword evidence="6" id="KW-0472">Membrane</keyword>